<feature type="compositionally biased region" description="Acidic residues" evidence="7">
    <location>
        <begin position="236"/>
        <end position="263"/>
    </location>
</feature>
<dbReference type="Pfam" id="PF05188">
    <property type="entry name" value="MutS_II"/>
    <property type="match status" value="1"/>
</dbReference>
<dbReference type="InterPro" id="IPR007695">
    <property type="entry name" value="DNA_mismatch_repair_MutS-lik_N"/>
</dbReference>
<evidence type="ECO:0000259" key="9">
    <source>
        <dbReference type="SMART" id="SM00534"/>
    </source>
</evidence>
<dbReference type="InterPro" id="IPR036678">
    <property type="entry name" value="MutS_con_dom_sf"/>
</dbReference>
<comment type="similarity">
    <text evidence="5 6">Belongs to the DNA mismatch repair MutS family.</text>
</comment>
<feature type="region of interest" description="Disordered" evidence="7">
    <location>
        <begin position="25"/>
        <end position="49"/>
    </location>
</feature>
<dbReference type="InterPro" id="IPR000432">
    <property type="entry name" value="DNA_mismatch_repair_MutS_C"/>
</dbReference>
<dbReference type="SUPFAM" id="SSF48334">
    <property type="entry name" value="DNA repair protein MutS, domain III"/>
    <property type="match status" value="1"/>
</dbReference>
<accession>A0ABP1C2S9</accession>
<dbReference type="SMART" id="SM00534">
    <property type="entry name" value="MUTSac"/>
    <property type="match status" value="1"/>
</dbReference>
<dbReference type="SUPFAM" id="SSF55271">
    <property type="entry name" value="DNA repair protein MutS, domain I"/>
    <property type="match status" value="1"/>
</dbReference>
<dbReference type="Pfam" id="PF05190">
    <property type="entry name" value="MutS_IV"/>
    <property type="match status" value="1"/>
</dbReference>
<keyword evidence="1 5" id="KW-0547">Nucleotide-binding</keyword>
<evidence type="ECO:0000256" key="6">
    <source>
        <dbReference type="RuleBase" id="RU003756"/>
    </source>
</evidence>
<dbReference type="EMBL" id="OZ023710">
    <property type="protein sequence ID" value="CAK9883165.1"/>
    <property type="molecule type" value="Genomic_DNA"/>
</dbReference>
<dbReference type="Pfam" id="PF00488">
    <property type="entry name" value="MutS_V"/>
    <property type="match status" value="1"/>
</dbReference>
<dbReference type="SUPFAM" id="SSF53150">
    <property type="entry name" value="DNA repair protein MutS, domain II"/>
    <property type="match status" value="1"/>
</dbReference>
<dbReference type="SMART" id="SM00533">
    <property type="entry name" value="MUTSd"/>
    <property type="match status" value="1"/>
</dbReference>
<evidence type="ECO:0000259" key="8">
    <source>
        <dbReference type="SMART" id="SM00533"/>
    </source>
</evidence>
<proteinExistence type="inferred from homology"/>
<dbReference type="Gene3D" id="3.40.1170.10">
    <property type="entry name" value="DNA repair protein MutS, domain I"/>
    <property type="match status" value="1"/>
</dbReference>
<feature type="compositionally biased region" description="Basic and acidic residues" evidence="7">
    <location>
        <begin position="170"/>
        <end position="183"/>
    </location>
</feature>
<dbReference type="Pfam" id="PF01624">
    <property type="entry name" value="MutS_I"/>
    <property type="match status" value="1"/>
</dbReference>
<dbReference type="PANTHER" id="PTHR11361">
    <property type="entry name" value="DNA MISMATCH REPAIR PROTEIN MUTS FAMILY MEMBER"/>
    <property type="match status" value="1"/>
</dbReference>
<reference evidence="10" key="1">
    <citation type="submission" date="2024-03" db="EMBL/GenBank/DDBJ databases">
        <authorList>
            <consortium name="ELIXIR-Norway"/>
            <consortium name="Elixir Norway"/>
        </authorList>
    </citation>
    <scope>NUCLEOTIDE SEQUENCE</scope>
</reference>
<dbReference type="Gene3D" id="3.30.420.110">
    <property type="entry name" value="MutS, connector domain"/>
    <property type="match status" value="1"/>
</dbReference>
<keyword evidence="2 5" id="KW-0227">DNA damage</keyword>
<keyword evidence="5 6" id="KW-0234">DNA repair</keyword>
<evidence type="ECO:0000256" key="2">
    <source>
        <dbReference type="ARBA" id="ARBA00022763"/>
    </source>
</evidence>
<feature type="compositionally biased region" description="Acidic residues" evidence="7">
    <location>
        <begin position="209"/>
        <end position="229"/>
    </location>
</feature>
<evidence type="ECO:0000256" key="7">
    <source>
        <dbReference type="SAM" id="MobiDB-lite"/>
    </source>
</evidence>
<dbReference type="Gene3D" id="2.30.30.140">
    <property type="match status" value="1"/>
</dbReference>
<keyword evidence="4 5" id="KW-0238">DNA-binding</keyword>
<comment type="function">
    <text evidence="5 6">Component of the post-replicative DNA mismatch repair system (MMR).</text>
</comment>
<feature type="compositionally biased region" description="Basic and acidic residues" evidence="7">
    <location>
        <begin position="1376"/>
        <end position="1390"/>
    </location>
</feature>
<dbReference type="PANTHER" id="PTHR11361:SF150">
    <property type="entry name" value="DNA MISMATCH REPAIR PROTEIN MSH6"/>
    <property type="match status" value="1"/>
</dbReference>
<name>A0ABP1C2S9_9BRYO</name>
<dbReference type="InterPro" id="IPR007696">
    <property type="entry name" value="DNA_mismatch_repair_MutS_core"/>
</dbReference>
<keyword evidence="11" id="KW-1185">Reference proteome</keyword>
<protein>
    <recommendedName>
        <fullName evidence="5">DNA mismatch repair protein</fullName>
    </recommendedName>
</protein>
<dbReference type="Proteomes" id="UP001497522">
    <property type="component" value="Chromosome 9"/>
</dbReference>
<dbReference type="InterPro" id="IPR017261">
    <property type="entry name" value="DNA_mismatch_repair_MutS/MSH"/>
</dbReference>
<evidence type="ECO:0000256" key="3">
    <source>
        <dbReference type="ARBA" id="ARBA00022840"/>
    </source>
</evidence>
<feature type="region of interest" description="Disordered" evidence="7">
    <location>
        <begin position="1369"/>
        <end position="1390"/>
    </location>
</feature>
<evidence type="ECO:0000313" key="11">
    <source>
        <dbReference type="Proteomes" id="UP001497522"/>
    </source>
</evidence>
<feature type="compositionally biased region" description="Polar residues" evidence="7">
    <location>
        <begin position="62"/>
        <end position="86"/>
    </location>
</feature>
<evidence type="ECO:0000256" key="5">
    <source>
        <dbReference type="PIRNR" id="PIRNR037677"/>
    </source>
</evidence>
<dbReference type="InterPro" id="IPR036187">
    <property type="entry name" value="DNA_mismatch_repair_MutS_sf"/>
</dbReference>
<dbReference type="NCBIfam" id="NF003810">
    <property type="entry name" value="PRK05399.1"/>
    <property type="match status" value="1"/>
</dbReference>
<evidence type="ECO:0000256" key="4">
    <source>
        <dbReference type="ARBA" id="ARBA00023125"/>
    </source>
</evidence>
<keyword evidence="3 5" id="KW-0067">ATP-binding</keyword>
<dbReference type="Gene3D" id="1.10.1420.10">
    <property type="match status" value="2"/>
</dbReference>
<dbReference type="InterPro" id="IPR007860">
    <property type="entry name" value="DNA_mmatch_repair_MutS_con_dom"/>
</dbReference>
<dbReference type="InterPro" id="IPR016151">
    <property type="entry name" value="DNA_mismatch_repair_MutS_N"/>
</dbReference>
<dbReference type="CDD" id="cd20404">
    <property type="entry name" value="Tudor_Agenet_AtEML-like"/>
    <property type="match status" value="1"/>
</dbReference>
<gene>
    <name evidence="10" type="ORF">CSSPJE1EN2_LOCUS24416</name>
</gene>
<evidence type="ECO:0000313" key="10">
    <source>
        <dbReference type="EMBL" id="CAK9883165.1"/>
    </source>
</evidence>
<feature type="domain" description="DNA mismatch repair proteins mutS family" evidence="9">
    <location>
        <begin position="1106"/>
        <end position="1298"/>
    </location>
</feature>
<feature type="region of interest" description="Disordered" evidence="7">
    <location>
        <begin position="144"/>
        <end position="324"/>
    </location>
</feature>
<feature type="domain" description="DNA mismatch repair protein MutS core" evidence="8">
    <location>
        <begin position="737"/>
        <end position="1086"/>
    </location>
</feature>
<dbReference type="SUPFAM" id="SSF52540">
    <property type="entry name" value="P-loop containing nucleoside triphosphate hydrolases"/>
    <property type="match status" value="1"/>
</dbReference>
<organism evidence="10 11">
    <name type="scientific">Sphagnum jensenii</name>
    <dbReference type="NCBI Taxonomy" id="128206"/>
    <lineage>
        <taxon>Eukaryota</taxon>
        <taxon>Viridiplantae</taxon>
        <taxon>Streptophyta</taxon>
        <taxon>Embryophyta</taxon>
        <taxon>Bryophyta</taxon>
        <taxon>Sphagnophytina</taxon>
        <taxon>Sphagnopsida</taxon>
        <taxon>Sphagnales</taxon>
        <taxon>Sphagnaceae</taxon>
        <taxon>Sphagnum</taxon>
    </lineage>
</organism>
<dbReference type="InterPro" id="IPR027417">
    <property type="entry name" value="P-loop_NTPase"/>
</dbReference>
<sequence length="1390" mass="153350">MAPSKKRVTGAAAAQQQRTIASFFTSPRPGLRVAHSSDGKRSTTSELDGPFIDHESQIAVQTGSRASPVVSSTTSEALLQGTTTGSRPELEIGKKLQVYWPLDKRWYAGCIKSYNAKLGKHVVEYEDGEEESLVLDDEKVIWLSGDDDESRGVGNGSGFRLSGKGQRRRQSQEPKDDGGEGGKKGGGQLKGCRPSLRKTRGQVTYDDDKGTDDEEDASDDDDDDDEDDVDFQKETEESDDDEDNDSASDEDTDCENSDEDDEDLAAHKKPKRLAKQTTTPPLKRKRRLIKKSGAALSTIAGGTVDVQGKSETPDNGATKLPQRELKPGGCTDVLLVGTPIPLCADAAERFGGRNATKFKFLGKDRKDAAGRRPSDPAYDSRTLHLPTEFVNKLSGGQRQWWEFKAKHMDKVLLFKMGKFYEMFEMDAHIGAKDLDLQYMKGEQPHCGFPEKNFSDNAEKLARKGHRVLVVEQTETPDQLERRRKETGSKDKVVMREVCAVITKGTLVDGDMVAVSSAPLLMFSLTECCLPEGASMIGVCVVDASTSCFQLGQFEDDATRTCLCSLLSELRPVELITPRGQLSSPTLRALRDHSRQPLVNDLTTGSEFWDAQKSLEEIMKVYSHLRSLNEKVATQEDVLPEVLRHVVEAGKKGELALSAMGASVYYLRQALLDQTLLAVRRIELLPGRNNIVSTASSKESHELMRGEIDLSTRKVEPHMVLDAAALENLEVLENRDGGTSGTLLARLDHCATRFGRRLLRSWLARPLLQVKSIQQRQTAIKDLKGVGAEAVISFKKALAGVPDMERLLAQLHGSSGAKGRNAANVVMYEDVSKRQVHQFTAALRGCRAMLQAVNAFSTCLPSFLCPYLRELLTLGKGVPKMKSLLQHLERAFDWAEAEKSGRIMPHQGVDDDFDAAATTITEVEKKLAAYLEQQRKHFNNSSEVSLLLFNTSIVYLTVGKDTYQMEVPDRFLDKVPADFEVRSSRKGFRRYWSPQIKELVQELATGHEHWELALRGILLRLVQKFCKNYPIWLSAVQAVAEVDVLVSIASAGTYGDGPTCTPTFKEAEQVAPWFDAKGLRHPTLGDTFAGGTSFVPNDVKLGGTNHSPFMLLTGPNMGGKSTLLRQVCLAVILAQVGSDVPAERLELSPVDQMFVRMGARDQIMAGQSTFLVELLETASMLRSATKHSLVALDELGRGTATSDGQAIAHAVLHKLAHEVCCRGMFSTHYHHLATDHSADPTVELYHMACEVASTPGGSEEVTFLYKLVMGACPKSYGVNVARLAGMPESILQRAGSRSAQLELAFQCNDKKKITDKVVDLSEEELLKELQRVLKKSQMCDHDPIILRRLLLLWEQGKQVITDNVTNWGSQPTPGCTRENHSNFSKRQESPM</sequence>
<dbReference type="Pfam" id="PF05192">
    <property type="entry name" value="MutS_III"/>
    <property type="match status" value="1"/>
</dbReference>
<dbReference type="PIRSF" id="PIRSF037677">
    <property type="entry name" value="DNA_mis_repair_Msh6"/>
    <property type="match status" value="1"/>
</dbReference>
<feature type="region of interest" description="Disordered" evidence="7">
    <location>
        <begin position="62"/>
        <end position="87"/>
    </location>
</feature>
<evidence type="ECO:0000256" key="1">
    <source>
        <dbReference type="ARBA" id="ARBA00022741"/>
    </source>
</evidence>
<dbReference type="InterPro" id="IPR045076">
    <property type="entry name" value="MutS"/>
</dbReference>
<dbReference type="Gene3D" id="3.40.50.300">
    <property type="entry name" value="P-loop containing nucleotide triphosphate hydrolases"/>
    <property type="match status" value="1"/>
</dbReference>
<dbReference type="InterPro" id="IPR007861">
    <property type="entry name" value="DNA_mismatch_repair_MutS_clamp"/>
</dbReference>